<dbReference type="InterPro" id="IPR030394">
    <property type="entry name" value="G_HFLX_dom"/>
</dbReference>
<evidence type="ECO:0000256" key="2">
    <source>
        <dbReference type="ARBA" id="ARBA00022723"/>
    </source>
</evidence>
<dbReference type="SUPFAM" id="SSF52540">
    <property type="entry name" value="P-loop containing nucleoside triphosphate hydrolases"/>
    <property type="match status" value="1"/>
</dbReference>
<dbReference type="GO" id="GO:0005525">
    <property type="term" value="F:GTP binding"/>
    <property type="evidence" value="ECO:0007669"/>
    <property type="project" value="UniProtKB-UniRule"/>
</dbReference>
<feature type="compositionally biased region" description="Low complexity" evidence="7">
    <location>
        <begin position="9"/>
        <end position="20"/>
    </location>
</feature>
<keyword evidence="3 6" id="KW-0547">Nucleotide-binding</keyword>
<dbReference type="PRINTS" id="PR00326">
    <property type="entry name" value="GTP1OBG"/>
</dbReference>
<feature type="compositionally biased region" description="Polar residues" evidence="7">
    <location>
        <begin position="92"/>
        <end position="107"/>
    </location>
</feature>
<dbReference type="Proteomes" id="UP000239735">
    <property type="component" value="Unassembled WGS sequence"/>
</dbReference>
<feature type="region of interest" description="Disordered" evidence="7">
    <location>
        <begin position="1"/>
        <end position="43"/>
    </location>
</feature>
<evidence type="ECO:0000256" key="5">
    <source>
        <dbReference type="ARBA" id="ARBA00023134"/>
    </source>
</evidence>
<dbReference type="NCBIfam" id="TIGR03156">
    <property type="entry name" value="GTP_HflX"/>
    <property type="match status" value="1"/>
</dbReference>
<gene>
    <name evidence="6 9" type="primary">hflX</name>
    <name evidence="9" type="ORF">SBA5_290071</name>
</gene>
<dbReference type="PANTHER" id="PTHR10229">
    <property type="entry name" value="GTP-BINDING PROTEIN HFLX"/>
    <property type="match status" value="1"/>
</dbReference>
<keyword evidence="4" id="KW-0460">Magnesium</keyword>
<dbReference type="Pfam" id="PF01926">
    <property type="entry name" value="MMR_HSR1"/>
    <property type="match status" value="1"/>
</dbReference>
<dbReference type="InterPro" id="IPR042108">
    <property type="entry name" value="GTPase_HflX_N_sf"/>
</dbReference>
<evidence type="ECO:0000256" key="4">
    <source>
        <dbReference type="ARBA" id="ARBA00022842"/>
    </source>
</evidence>
<dbReference type="FunFam" id="3.40.50.11060:FF:000001">
    <property type="entry name" value="GTPase HflX"/>
    <property type="match status" value="1"/>
</dbReference>
<evidence type="ECO:0000256" key="3">
    <source>
        <dbReference type="ARBA" id="ARBA00022741"/>
    </source>
</evidence>
<reference evidence="10" key="1">
    <citation type="submission" date="2018-02" db="EMBL/GenBank/DDBJ databases">
        <authorList>
            <person name="Hausmann B."/>
        </authorList>
    </citation>
    <scope>NUCLEOTIDE SEQUENCE [LARGE SCALE GENOMIC DNA]</scope>
    <source>
        <strain evidence="10">Peat soil MAG SbA5</strain>
    </source>
</reference>
<dbReference type="PROSITE" id="PS51705">
    <property type="entry name" value="G_HFLX"/>
    <property type="match status" value="1"/>
</dbReference>
<dbReference type="GO" id="GO:0003924">
    <property type="term" value="F:GTPase activity"/>
    <property type="evidence" value="ECO:0007669"/>
    <property type="project" value="UniProtKB-UniRule"/>
</dbReference>
<name>A0A2N9LA99_9BACT</name>
<dbReference type="AlphaFoldDB" id="A0A2N9LA99"/>
<dbReference type="InterPro" id="IPR025121">
    <property type="entry name" value="GTPase_HflX_N"/>
</dbReference>
<dbReference type="HAMAP" id="MF_00900">
    <property type="entry name" value="GTPase_HflX"/>
    <property type="match status" value="1"/>
</dbReference>
<dbReference type="Pfam" id="PF16360">
    <property type="entry name" value="GTP-bdg_M"/>
    <property type="match status" value="1"/>
</dbReference>
<dbReference type="InterPro" id="IPR006073">
    <property type="entry name" value="GTP-bd"/>
</dbReference>
<dbReference type="Gene3D" id="3.40.50.300">
    <property type="entry name" value="P-loop containing nucleotide triphosphate hydrolases"/>
    <property type="match status" value="1"/>
</dbReference>
<dbReference type="InterPro" id="IPR016496">
    <property type="entry name" value="GTPase_HflX"/>
</dbReference>
<organism evidence="9 10">
    <name type="scientific">Candidatus Sulfuritelmatomonas gaucii</name>
    <dbReference type="NCBI Taxonomy" id="2043161"/>
    <lineage>
        <taxon>Bacteria</taxon>
        <taxon>Pseudomonadati</taxon>
        <taxon>Acidobacteriota</taxon>
        <taxon>Terriglobia</taxon>
        <taxon>Terriglobales</taxon>
        <taxon>Acidobacteriaceae</taxon>
        <taxon>Candidatus Sulfuritelmatomonas</taxon>
    </lineage>
</organism>
<protein>
    <recommendedName>
        <fullName evidence="6">GTPase HflX</fullName>
    </recommendedName>
    <alternativeName>
        <fullName evidence="6">GTP-binding protein HflX</fullName>
    </alternativeName>
</protein>
<keyword evidence="1 6" id="KW-0963">Cytoplasm</keyword>
<dbReference type="GO" id="GO:0043022">
    <property type="term" value="F:ribosome binding"/>
    <property type="evidence" value="ECO:0007669"/>
    <property type="project" value="TreeGrafter"/>
</dbReference>
<sequence length="517" mass="56166">MKGEAYRMGSVRSGPGVSPSTAPSGRRHGKRVPSAAVPDLTHDRRERAILVGVAFGIRPRANYASALSARAAEVCRESDPSAAPPSPPSPSQQTSRLQNSRNRTNGSPDLGAEESLAEFRELLLSAGGQVVAELMQRRPKPDPATLIGSGKVEEIAGIAASTQADLVLFDHDLSPTQLRNLEAALRCRVLDRTQLILDIFARHARTREGQLQVELAQLEYMLPRLTGRGKAMSQLGGGIGTRGPGETQLETDRRRIQRRIDQLKLDLEGVRRVRRQQRQRREAVPVPTVALVGYTNAGKSTLFNCVTGAQVLSSSRMFATLDPKLRAVELPSRRRVLLSDTVGFIRNLPHTLVTSFRATLEEVEQAEVLIHVRDASSSYGEEQKAQVEKVLGELESLAKPRIEVLNKIDLLSEDERAALLSRTNTCPKGESAVTPASALTGEGVESLLAAIDAALRSDPVVDAEFRIPQHEGAALAAVEAGMIIHTREYEGNLVRLTVSGPASLVGRMRRFRAEKSA</sequence>
<comment type="similarity">
    <text evidence="6">Belongs to the TRAFAC class OBG-HflX-like GTPase superfamily. HflX GTPase family.</text>
</comment>
<dbReference type="PANTHER" id="PTHR10229:SF0">
    <property type="entry name" value="GTP-BINDING PROTEIN 6-RELATED"/>
    <property type="match status" value="1"/>
</dbReference>
<comment type="subunit">
    <text evidence="6">Monomer. Associates with the 50S ribosomal subunit.</text>
</comment>
<evidence type="ECO:0000256" key="1">
    <source>
        <dbReference type="ARBA" id="ARBA00022490"/>
    </source>
</evidence>
<dbReference type="EMBL" id="OKRB01000085">
    <property type="protein sequence ID" value="SPE20217.1"/>
    <property type="molecule type" value="Genomic_DNA"/>
</dbReference>
<feature type="region of interest" description="Disordered" evidence="7">
    <location>
        <begin position="75"/>
        <end position="111"/>
    </location>
</feature>
<keyword evidence="5 6" id="KW-0342">GTP-binding</keyword>
<dbReference type="InterPro" id="IPR032305">
    <property type="entry name" value="GTP-bd_M"/>
</dbReference>
<evidence type="ECO:0000259" key="8">
    <source>
        <dbReference type="PROSITE" id="PS51705"/>
    </source>
</evidence>
<dbReference type="GO" id="GO:0046872">
    <property type="term" value="F:metal ion binding"/>
    <property type="evidence" value="ECO:0007669"/>
    <property type="project" value="UniProtKB-KW"/>
</dbReference>
<dbReference type="Gene3D" id="6.10.250.2860">
    <property type="match status" value="1"/>
</dbReference>
<keyword evidence="2" id="KW-0479">Metal-binding</keyword>
<accession>A0A2N9LA99</accession>
<feature type="domain" description="Hflx-type G" evidence="8">
    <location>
        <begin position="287"/>
        <end position="459"/>
    </location>
</feature>
<dbReference type="InterPro" id="IPR027417">
    <property type="entry name" value="P-loop_NTPase"/>
</dbReference>
<evidence type="ECO:0000313" key="9">
    <source>
        <dbReference type="EMBL" id="SPE20217.1"/>
    </source>
</evidence>
<dbReference type="Pfam" id="PF13167">
    <property type="entry name" value="GTP-bdg_N"/>
    <property type="match status" value="1"/>
</dbReference>
<proteinExistence type="inferred from homology"/>
<evidence type="ECO:0000256" key="7">
    <source>
        <dbReference type="SAM" id="MobiDB-lite"/>
    </source>
</evidence>
<comment type="function">
    <text evidence="6">GTPase that associates with the 50S ribosomal subunit and may have a role during protein synthesis or ribosome biogenesis.</text>
</comment>
<evidence type="ECO:0000256" key="6">
    <source>
        <dbReference type="HAMAP-Rule" id="MF_00900"/>
    </source>
</evidence>
<dbReference type="GO" id="GO:0005737">
    <property type="term" value="C:cytoplasm"/>
    <property type="evidence" value="ECO:0007669"/>
    <property type="project" value="UniProtKB-SubCell"/>
</dbReference>
<comment type="subcellular location">
    <subcellularLocation>
        <location evidence="6">Cytoplasm</location>
    </subcellularLocation>
    <text evidence="6">May associate with membranes.</text>
</comment>
<dbReference type="CDD" id="cd01878">
    <property type="entry name" value="HflX"/>
    <property type="match status" value="1"/>
</dbReference>
<dbReference type="Gene3D" id="3.40.50.11060">
    <property type="entry name" value="GTPase HflX, N-terminal domain"/>
    <property type="match status" value="1"/>
</dbReference>
<evidence type="ECO:0000313" key="10">
    <source>
        <dbReference type="Proteomes" id="UP000239735"/>
    </source>
</evidence>
<feature type="region of interest" description="Disordered" evidence="7">
    <location>
        <begin position="233"/>
        <end position="252"/>
    </location>
</feature>